<feature type="chain" id="PRO_5009138559" description="PepSY domain-containing protein" evidence="1">
    <location>
        <begin position="28"/>
        <end position="110"/>
    </location>
</feature>
<proteinExistence type="predicted"/>
<dbReference type="Proteomes" id="UP000094172">
    <property type="component" value="Unassembled WGS sequence"/>
</dbReference>
<evidence type="ECO:0000256" key="1">
    <source>
        <dbReference type="SAM" id="SignalP"/>
    </source>
</evidence>
<keyword evidence="4" id="KW-1185">Reference proteome</keyword>
<feature type="signal peptide" evidence="1">
    <location>
        <begin position="1"/>
        <end position="27"/>
    </location>
</feature>
<organism evidence="3 4">
    <name type="scientific">Methyloceanibacter stevinii</name>
    <dbReference type="NCBI Taxonomy" id="1774970"/>
    <lineage>
        <taxon>Bacteria</taxon>
        <taxon>Pseudomonadati</taxon>
        <taxon>Pseudomonadota</taxon>
        <taxon>Alphaproteobacteria</taxon>
        <taxon>Hyphomicrobiales</taxon>
        <taxon>Hyphomicrobiaceae</taxon>
        <taxon>Methyloceanibacter</taxon>
    </lineage>
</organism>
<dbReference type="Pfam" id="PF03413">
    <property type="entry name" value="PepSY"/>
    <property type="match status" value="1"/>
</dbReference>
<keyword evidence="1" id="KW-0732">Signal</keyword>
<evidence type="ECO:0000259" key="2">
    <source>
        <dbReference type="Pfam" id="PF03413"/>
    </source>
</evidence>
<dbReference type="Gene3D" id="3.10.450.40">
    <property type="match status" value="1"/>
</dbReference>
<reference evidence="3 4" key="1">
    <citation type="journal article" date="2016" name="Environ. Microbiol.">
        <title>New Methyloceanibacter diversity from North Sea sediments includes methanotroph containing solely the soluble methane monooxygenase.</title>
        <authorList>
            <person name="Vekeman B."/>
            <person name="Kerckhof F.M."/>
            <person name="Cremers G."/>
            <person name="de Vos P."/>
            <person name="Vandamme P."/>
            <person name="Boon N."/>
            <person name="Op den Camp H.J."/>
            <person name="Heylen K."/>
        </authorList>
    </citation>
    <scope>NUCLEOTIDE SEQUENCE [LARGE SCALE GENOMIC DNA]</scope>
    <source>
        <strain evidence="3 4">R-67176</strain>
    </source>
</reference>
<dbReference type="EMBL" id="LPWE01000005">
    <property type="protein sequence ID" value="ODR96313.1"/>
    <property type="molecule type" value="Genomic_DNA"/>
</dbReference>
<dbReference type="STRING" id="1774970.AUC70_15615"/>
<comment type="caution">
    <text evidence="3">The sequence shown here is derived from an EMBL/GenBank/DDBJ whole genome shotgun (WGS) entry which is preliminary data.</text>
</comment>
<evidence type="ECO:0000313" key="4">
    <source>
        <dbReference type="Proteomes" id="UP000094172"/>
    </source>
</evidence>
<name>A0A1E3VS02_9HYPH</name>
<protein>
    <recommendedName>
        <fullName evidence="2">PepSY domain-containing protein</fullName>
    </recommendedName>
</protein>
<gene>
    <name evidence="3" type="ORF">AUC70_15615</name>
</gene>
<dbReference type="InterPro" id="IPR025711">
    <property type="entry name" value="PepSY"/>
</dbReference>
<sequence>MSGPLFHRRAWLAAMALACTAAIAAGAAYGGDDVGHQEARRLVKEGRVLPLAEILERAGDKASGDLLEVELELDDGAYVYELKILGTDGKVREIEVDAPTGKILDIEDDD</sequence>
<feature type="domain" description="PepSY" evidence="2">
    <location>
        <begin position="49"/>
        <end position="107"/>
    </location>
</feature>
<accession>A0A1E3VS02</accession>
<dbReference type="AlphaFoldDB" id="A0A1E3VS02"/>
<evidence type="ECO:0000313" key="3">
    <source>
        <dbReference type="EMBL" id="ODR96313.1"/>
    </source>
</evidence>